<keyword evidence="3" id="KW-1185">Reference proteome</keyword>
<proteinExistence type="predicted"/>
<name>A0A9Q1HAX6_HOLLE</name>
<feature type="region of interest" description="Disordered" evidence="1">
    <location>
        <begin position="1"/>
        <end position="22"/>
    </location>
</feature>
<accession>A0A9Q1HAX6</accession>
<evidence type="ECO:0000256" key="1">
    <source>
        <dbReference type="SAM" id="MobiDB-lite"/>
    </source>
</evidence>
<reference evidence="2" key="1">
    <citation type="submission" date="2021-10" db="EMBL/GenBank/DDBJ databases">
        <title>Tropical sea cucumber genome reveals ecological adaptation and Cuvierian tubules defense mechanism.</title>
        <authorList>
            <person name="Chen T."/>
        </authorList>
    </citation>
    <scope>NUCLEOTIDE SEQUENCE</scope>
    <source>
        <strain evidence="2">Nanhai2018</strain>
        <tissue evidence="2">Muscle</tissue>
    </source>
</reference>
<organism evidence="2 3">
    <name type="scientific">Holothuria leucospilota</name>
    <name type="common">Black long sea cucumber</name>
    <name type="synonym">Mertensiothuria leucospilota</name>
    <dbReference type="NCBI Taxonomy" id="206669"/>
    <lineage>
        <taxon>Eukaryota</taxon>
        <taxon>Metazoa</taxon>
        <taxon>Echinodermata</taxon>
        <taxon>Eleutherozoa</taxon>
        <taxon>Echinozoa</taxon>
        <taxon>Holothuroidea</taxon>
        <taxon>Aspidochirotacea</taxon>
        <taxon>Aspidochirotida</taxon>
        <taxon>Holothuriidae</taxon>
        <taxon>Holothuria</taxon>
    </lineage>
</organism>
<dbReference type="Proteomes" id="UP001152320">
    <property type="component" value="Chromosome 7"/>
</dbReference>
<sequence>MRSSKRKRNEDSGGPSNKKVSGKTLICLFQPGQTIGTITREMQFVRNLKAWKAILQTERPN</sequence>
<protein>
    <submittedName>
        <fullName evidence="2">Uncharacterized protein</fullName>
    </submittedName>
</protein>
<gene>
    <name evidence="2" type="ORF">HOLleu_17092</name>
</gene>
<comment type="caution">
    <text evidence="2">The sequence shown here is derived from an EMBL/GenBank/DDBJ whole genome shotgun (WGS) entry which is preliminary data.</text>
</comment>
<dbReference type="AlphaFoldDB" id="A0A9Q1HAX6"/>
<evidence type="ECO:0000313" key="2">
    <source>
        <dbReference type="EMBL" id="KAJ8039389.1"/>
    </source>
</evidence>
<evidence type="ECO:0000313" key="3">
    <source>
        <dbReference type="Proteomes" id="UP001152320"/>
    </source>
</evidence>
<dbReference type="EMBL" id="JAIZAY010000007">
    <property type="protein sequence ID" value="KAJ8039389.1"/>
    <property type="molecule type" value="Genomic_DNA"/>
</dbReference>